<keyword evidence="2" id="KW-1185">Reference proteome</keyword>
<evidence type="ECO:0000313" key="1">
    <source>
        <dbReference type="EMBL" id="MBD8081131.1"/>
    </source>
</evidence>
<reference evidence="1 2" key="1">
    <citation type="submission" date="2020-09" db="EMBL/GenBank/DDBJ databases">
        <title>Genome seq and assembly of Chryseobacterium sp.</title>
        <authorList>
            <person name="Chhetri G."/>
        </authorList>
    </citation>
    <scope>NUCLEOTIDE SEQUENCE [LARGE SCALE GENOMIC DNA]</scope>
    <source>
        <strain evidence="1 2">GCR10</strain>
    </source>
</reference>
<protein>
    <submittedName>
        <fullName evidence="1">Uncharacterized protein</fullName>
    </submittedName>
</protein>
<organism evidence="1 2">
    <name type="scientific">Chryseobacterium caseinilyticum</name>
    <dbReference type="NCBI Taxonomy" id="2771428"/>
    <lineage>
        <taxon>Bacteria</taxon>
        <taxon>Pseudomonadati</taxon>
        <taxon>Bacteroidota</taxon>
        <taxon>Flavobacteriia</taxon>
        <taxon>Flavobacteriales</taxon>
        <taxon>Weeksellaceae</taxon>
        <taxon>Chryseobacterium group</taxon>
        <taxon>Chryseobacterium</taxon>
    </lineage>
</organism>
<dbReference type="Proteomes" id="UP000637299">
    <property type="component" value="Unassembled WGS sequence"/>
</dbReference>
<accession>A0ABR8Z8N3</accession>
<dbReference type="EMBL" id="JACYFS010000001">
    <property type="protein sequence ID" value="MBD8081131.1"/>
    <property type="molecule type" value="Genomic_DNA"/>
</dbReference>
<dbReference type="RefSeq" id="WP_191734947.1">
    <property type="nucleotide sequence ID" value="NZ_JACYFS010000001.1"/>
</dbReference>
<comment type="caution">
    <text evidence="1">The sequence shown here is derived from an EMBL/GenBank/DDBJ whole genome shotgun (WGS) entry which is preliminary data.</text>
</comment>
<proteinExistence type="predicted"/>
<gene>
    <name evidence="1" type="ORF">IC610_01705</name>
</gene>
<sequence>MIHLEIVEKNKFLYMPENLGECDNDQYANMAKLIWMAKEQKISRFQLRDLGVYSLLRLRKKNKDWDEKSENLYRFSLIVDNFFEFDEEDNFLNVKLDYIKNHLPNYKLFRKYYGPEDGFNDVNFGQYMDGLEEYIYYTNTGDLNSLRMLFSIFYLPAGEKYNFRTSKKRSLGLFRFVDIRHLYGFYLFFASMQTYVLSGVINVMGNDIDLSLIFESDPNPKFTSDIVGTGMRSVLSELAESQVFGPYAGVEETNMWRVLSRLYELKKKDLDEEKRNKNDTPRA</sequence>
<evidence type="ECO:0000313" key="2">
    <source>
        <dbReference type="Proteomes" id="UP000637299"/>
    </source>
</evidence>
<name>A0ABR8Z8N3_9FLAO</name>